<reference evidence="6" key="1">
    <citation type="submission" date="2020-03" db="EMBL/GenBank/DDBJ databases">
        <title>Studies in the Genomics of Life Span.</title>
        <authorList>
            <person name="Glass D."/>
        </authorList>
    </citation>
    <scope>NUCLEOTIDE SEQUENCE</scope>
    <source>
        <strain evidence="6">LTLLF</strain>
        <tissue evidence="6">Muscle</tissue>
    </source>
</reference>
<gene>
    <name evidence="6" type="ORF">LTLLF_129600</name>
</gene>
<dbReference type="GO" id="GO:0005524">
    <property type="term" value="F:ATP binding"/>
    <property type="evidence" value="ECO:0007669"/>
    <property type="project" value="UniProtKB-KW"/>
</dbReference>
<evidence type="ECO:0000256" key="2">
    <source>
        <dbReference type="ARBA" id="ARBA00022448"/>
    </source>
</evidence>
<comment type="similarity">
    <text evidence="1">Belongs to the ABC transporter superfamily. ABCG family. Eye pigment precursor importer (TC 3.A.1.204) subfamily.</text>
</comment>
<evidence type="ECO:0000313" key="7">
    <source>
        <dbReference type="Proteomes" id="UP000710432"/>
    </source>
</evidence>
<evidence type="ECO:0000256" key="4">
    <source>
        <dbReference type="SAM" id="MobiDB-lite"/>
    </source>
</evidence>
<feature type="domain" description="ABC transporter family G" evidence="5">
    <location>
        <begin position="13"/>
        <end position="72"/>
    </location>
</feature>
<accession>A0A8J6L0Q0</accession>
<proteinExistence type="inferred from homology"/>
<dbReference type="PANTHER" id="PTHR48042">
    <property type="entry name" value="ABC TRANSPORTER G FAMILY MEMBER 11"/>
    <property type="match status" value="1"/>
</dbReference>
<comment type="caution">
    <text evidence="6">The sequence shown here is derived from an EMBL/GenBank/DDBJ whole genome shotgun (WGS) entry which is preliminary data.</text>
</comment>
<evidence type="ECO:0000259" key="5">
    <source>
        <dbReference type="Pfam" id="PF19055"/>
    </source>
</evidence>
<feature type="region of interest" description="Disordered" evidence="4">
    <location>
        <begin position="79"/>
        <end position="102"/>
    </location>
</feature>
<dbReference type="InterPro" id="IPR052215">
    <property type="entry name" value="Plant_ABCG"/>
</dbReference>
<dbReference type="EMBL" id="JAATJU010020852">
    <property type="protein sequence ID" value="KAH0515603.1"/>
    <property type="molecule type" value="Genomic_DNA"/>
</dbReference>
<dbReference type="Pfam" id="PF19055">
    <property type="entry name" value="ABC2_membrane_7"/>
    <property type="match status" value="1"/>
</dbReference>
<name>A0A8J6L0Q0_MICOH</name>
<dbReference type="PANTHER" id="PTHR48042:SF11">
    <property type="entry name" value="ABC TRANSPORTER G FAMILY MEMBER 11"/>
    <property type="match status" value="1"/>
</dbReference>
<evidence type="ECO:0000256" key="1">
    <source>
        <dbReference type="ARBA" id="ARBA00005814"/>
    </source>
</evidence>
<dbReference type="Proteomes" id="UP000710432">
    <property type="component" value="Unassembled WGS sequence"/>
</dbReference>
<evidence type="ECO:0000256" key="3">
    <source>
        <dbReference type="ARBA" id="ARBA00023136"/>
    </source>
</evidence>
<protein>
    <submittedName>
        <fullName evidence="6">ATP-binding cassette sub-family G member 3</fullName>
    </submittedName>
</protein>
<feature type="compositionally biased region" description="Basic and acidic residues" evidence="4">
    <location>
        <begin position="85"/>
        <end position="100"/>
    </location>
</feature>
<dbReference type="GO" id="GO:0140359">
    <property type="term" value="F:ABC-type transporter activity"/>
    <property type="evidence" value="ECO:0007669"/>
    <property type="project" value="InterPro"/>
</dbReference>
<keyword evidence="6" id="KW-0067">ATP-binding</keyword>
<evidence type="ECO:0000313" key="6">
    <source>
        <dbReference type="EMBL" id="KAH0515603.1"/>
    </source>
</evidence>
<keyword evidence="2" id="KW-0813">Transport</keyword>
<keyword evidence="3" id="KW-0472">Membrane</keyword>
<dbReference type="AlphaFoldDB" id="A0A8J6L0Q0"/>
<organism evidence="6 7">
    <name type="scientific">Microtus ochrogaster</name>
    <name type="common">Prairie vole</name>
    <dbReference type="NCBI Taxonomy" id="79684"/>
    <lineage>
        <taxon>Eukaryota</taxon>
        <taxon>Metazoa</taxon>
        <taxon>Chordata</taxon>
        <taxon>Craniata</taxon>
        <taxon>Vertebrata</taxon>
        <taxon>Euteleostomi</taxon>
        <taxon>Mammalia</taxon>
        <taxon>Eutheria</taxon>
        <taxon>Euarchontoglires</taxon>
        <taxon>Glires</taxon>
        <taxon>Rodentia</taxon>
        <taxon>Myomorpha</taxon>
        <taxon>Muroidea</taxon>
        <taxon>Cricetidae</taxon>
        <taxon>Arvicolinae</taxon>
        <taxon>Microtus</taxon>
    </lineage>
</organism>
<keyword evidence="6" id="KW-0547">Nucleotide-binding</keyword>
<sequence>MSMRGRTIIFSIYQPPYSIFRLIDSLTLVASGKVMFHGPAQEALEYFKSAGYNYDSHNNPADFFLNIINGGFSALLDTEEDDHEANEHKELSERQNHDSENLANMYTQSSLYSEMRTELDPLLEEQTARRSSALGEIMLK</sequence>
<dbReference type="InterPro" id="IPR043926">
    <property type="entry name" value="ABCG_dom"/>
</dbReference>